<accession>A0A9W9ZI59</accession>
<evidence type="ECO:0000256" key="1">
    <source>
        <dbReference type="SAM" id="MobiDB-lite"/>
    </source>
</evidence>
<sequence>MKLGRRGNYFDTYKHHCFLIDKKIEERISSADSNESNYFSDTNQKDNTTDLWLEIQKSTKRIDTLSALWPAVNASLNEKLIDVKQEIVQLDQKVINISKIPGPRGPTGYNGIQGLPGLSGVPGFNGTQGPPGPSGVPGYNGTQGPPGQPGSPGSGNLSVCSYVRASSAGIDPDTYARSAVQKTESQGKMFLGVNCNSNDAKIVKMTSSELAGKITFRCKCDGTLGSGDPKMYCFMHYWECST</sequence>
<dbReference type="Proteomes" id="UP001163046">
    <property type="component" value="Unassembled WGS sequence"/>
</dbReference>
<dbReference type="PANTHER" id="PTHR24637">
    <property type="entry name" value="COLLAGEN"/>
    <property type="match status" value="1"/>
</dbReference>
<comment type="caution">
    <text evidence="2">The sequence shown here is derived from an EMBL/GenBank/DDBJ whole genome shotgun (WGS) entry which is preliminary data.</text>
</comment>
<evidence type="ECO:0000313" key="3">
    <source>
        <dbReference type="Proteomes" id="UP001163046"/>
    </source>
</evidence>
<name>A0A9W9ZI59_9CNID</name>
<feature type="region of interest" description="Disordered" evidence="1">
    <location>
        <begin position="123"/>
        <end position="155"/>
    </location>
</feature>
<dbReference type="InterPro" id="IPR008160">
    <property type="entry name" value="Collagen"/>
</dbReference>
<dbReference type="PANTHER" id="PTHR24637:SF388">
    <property type="entry name" value="NEMATODE CUTICLE COLLAGEN N-TERMINAL DOMAIN-CONTAINING PROTEIN"/>
    <property type="match status" value="1"/>
</dbReference>
<keyword evidence="3" id="KW-1185">Reference proteome</keyword>
<proteinExistence type="predicted"/>
<reference evidence="2" key="1">
    <citation type="submission" date="2023-01" db="EMBL/GenBank/DDBJ databases">
        <title>Genome assembly of the deep-sea coral Lophelia pertusa.</title>
        <authorList>
            <person name="Herrera S."/>
            <person name="Cordes E."/>
        </authorList>
    </citation>
    <scope>NUCLEOTIDE SEQUENCE</scope>
    <source>
        <strain evidence="2">USNM1676648</strain>
        <tissue evidence="2">Polyp</tissue>
    </source>
</reference>
<protein>
    <submittedName>
        <fullName evidence="2">Uncharacterized protein</fullName>
    </submittedName>
</protein>
<dbReference type="AlphaFoldDB" id="A0A9W9ZI59"/>
<dbReference type="Gene3D" id="1.20.5.320">
    <property type="entry name" value="6-Phosphogluconate Dehydrogenase, domain 3"/>
    <property type="match status" value="1"/>
</dbReference>
<dbReference type="Pfam" id="PF01391">
    <property type="entry name" value="Collagen"/>
    <property type="match status" value="1"/>
</dbReference>
<evidence type="ECO:0000313" key="2">
    <source>
        <dbReference type="EMBL" id="KAJ7381966.1"/>
    </source>
</evidence>
<organism evidence="2 3">
    <name type="scientific">Desmophyllum pertusum</name>
    <dbReference type="NCBI Taxonomy" id="174260"/>
    <lineage>
        <taxon>Eukaryota</taxon>
        <taxon>Metazoa</taxon>
        <taxon>Cnidaria</taxon>
        <taxon>Anthozoa</taxon>
        <taxon>Hexacorallia</taxon>
        <taxon>Scleractinia</taxon>
        <taxon>Caryophylliina</taxon>
        <taxon>Caryophylliidae</taxon>
        <taxon>Desmophyllum</taxon>
    </lineage>
</organism>
<dbReference type="OrthoDB" id="5988970at2759"/>
<dbReference type="EMBL" id="MU825953">
    <property type="protein sequence ID" value="KAJ7381966.1"/>
    <property type="molecule type" value="Genomic_DNA"/>
</dbReference>
<gene>
    <name evidence="2" type="ORF">OS493_037943</name>
</gene>